<evidence type="ECO:0000313" key="2">
    <source>
        <dbReference type="Proteomes" id="UP000176774"/>
    </source>
</evidence>
<proteinExistence type="predicted"/>
<sequence length="170" mass="19414">MSKERGPDAQEQEPNFEEAKAMIVDFYDGRIAKNREVLVEHFKRAGIVQQELKNLDSETRRLYEEAMSSADLVGISMELINIDKAVLEKAQAISATADLDYFLETLGREVVRFESPEQPEHEILSMVSAHAEALEGETRDFWNSIMAKERGEIQKKMDIIRAIEVIKSKI</sequence>
<protein>
    <submittedName>
        <fullName evidence="1">Uncharacterized protein</fullName>
    </submittedName>
</protein>
<dbReference type="AlphaFoldDB" id="A0A1G2IDI9"/>
<accession>A0A1G2IDI9</accession>
<reference evidence="1 2" key="1">
    <citation type="journal article" date="2016" name="Nat. Commun.">
        <title>Thousands of microbial genomes shed light on interconnected biogeochemical processes in an aquifer system.</title>
        <authorList>
            <person name="Anantharaman K."/>
            <person name="Brown C.T."/>
            <person name="Hug L.A."/>
            <person name="Sharon I."/>
            <person name="Castelle C.J."/>
            <person name="Probst A.J."/>
            <person name="Thomas B.C."/>
            <person name="Singh A."/>
            <person name="Wilkins M.J."/>
            <person name="Karaoz U."/>
            <person name="Brodie E.L."/>
            <person name="Williams K.H."/>
            <person name="Hubbard S.S."/>
            <person name="Banfield J.F."/>
        </authorList>
    </citation>
    <scope>NUCLEOTIDE SEQUENCE [LARGE SCALE GENOMIC DNA]</scope>
</reference>
<dbReference type="Proteomes" id="UP000176774">
    <property type="component" value="Unassembled WGS sequence"/>
</dbReference>
<gene>
    <name evidence="1" type="ORF">A2908_00240</name>
</gene>
<organism evidence="1 2">
    <name type="scientific">Candidatus Staskawiczbacteria bacterium RIFCSPLOWO2_01_FULL_38_12b</name>
    <dbReference type="NCBI Taxonomy" id="1802214"/>
    <lineage>
        <taxon>Bacteria</taxon>
        <taxon>Candidatus Staskawicziibacteriota</taxon>
    </lineage>
</organism>
<name>A0A1G2IDI9_9BACT</name>
<dbReference type="STRING" id="1802214.A2908_00240"/>
<comment type="caution">
    <text evidence="1">The sequence shown here is derived from an EMBL/GenBank/DDBJ whole genome shotgun (WGS) entry which is preliminary data.</text>
</comment>
<evidence type="ECO:0000313" key="1">
    <source>
        <dbReference type="EMBL" id="OGZ72796.1"/>
    </source>
</evidence>
<dbReference type="EMBL" id="MHPA01000021">
    <property type="protein sequence ID" value="OGZ72796.1"/>
    <property type="molecule type" value="Genomic_DNA"/>
</dbReference>